<reference evidence="4 5" key="1">
    <citation type="submission" date="2019-11" db="EMBL/GenBank/DDBJ databases">
        <title>Genome sequences of 17 halophilic strains isolated from different environments.</title>
        <authorList>
            <person name="Furrow R.E."/>
        </authorList>
    </citation>
    <scope>NUCLEOTIDE SEQUENCE [LARGE SCALE GENOMIC DNA]</scope>
    <source>
        <strain evidence="4 5">22506_14_FS</strain>
    </source>
</reference>
<dbReference type="InterPro" id="IPR004995">
    <property type="entry name" value="Spore_Ger"/>
</dbReference>
<gene>
    <name evidence="4" type="ORF">GLW07_20430</name>
</gene>
<keyword evidence="3" id="KW-1133">Transmembrane helix</keyword>
<dbReference type="InterPro" id="IPR050768">
    <property type="entry name" value="UPF0353/GerABKA_families"/>
</dbReference>
<dbReference type="GO" id="GO:0009847">
    <property type="term" value="P:spore germination"/>
    <property type="evidence" value="ECO:0007669"/>
    <property type="project" value="UniProtKB-UniRule"/>
</dbReference>
<dbReference type="EMBL" id="WMEY01000009">
    <property type="protein sequence ID" value="MYL65732.1"/>
    <property type="molecule type" value="Genomic_DNA"/>
</dbReference>
<name>A0A845F3W4_9BACL</name>
<evidence type="ECO:0000256" key="2">
    <source>
        <dbReference type="ARBA" id="ARBA00023136"/>
    </source>
</evidence>
<keyword evidence="3" id="KW-0812">Transmembrane</keyword>
<proteinExistence type="inferred from homology"/>
<sequence length="501" mass="56483">MSMRRKRFINAHPPNHTDDSLVISKDVEHNINQIKQSLGDPFDFISKIYSFNHTAFALCYIDGLISTEDIELNVLPPLMNWFRENDYSRGNVVKDFTQHIQVPKTLKVTTEFPEVLQALLRGSVILFVKKGKEAYLVSDQRWETRGIEEPSSQTMVRGPREGFVETLSINSTLIRRRITNPKLRFKSFIVGEVTQTTVIVTYIEGLVNEDALNIACQRINDCKAREVFETGMLEELIEDKGYTPFPTLVDTERPDVVSSALVEGKLAIMMEGTPFALIGPATLNSYFQTAEDYYNRFDLSTFLRLIRFIAFWIAFALPATFVALTTFHQELIPTDLLISLAAQREGLPFPALVEALIMETVFEILREAGLRMPRPIGPAVSIVGAIVIGEAAVSAGLVSPAIVIVVSLTAISSFANPYYSIAGSVRMLRFILMLFAAFAGVFGIFIFTMIICIHLVSLKSLGQPYMVPFAPFSLKKQKDTLIRFPFWWSKRKKRRNGEVLK</sequence>
<evidence type="ECO:0000313" key="4">
    <source>
        <dbReference type="EMBL" id="MYL65732.1"/>
    </source>
</evidence>
<accession>A0A845F3W4</accession>
<evidence type="ECO:0000256" key="1">
    <source>
        <dbReference type="ARBA" id="ARBA00005278"/>
    </source>
</evidence>
<dbReference type="GO" id="GO:0005886">
    <property type="term" value="C:plasma membrane"/>
    <property type="evidence" value="ECO:0007669"/>
    <property type="project" value="UniProtKB-SubCell"/>
</dbReference>
<dbReference type="PANTHER" id="PTHR22550:SF5">
    <property type="entry name" value="LEUCINE ZIPPER PROTEIN 4"/>
    <property type="match status" value="1"/>
</dbReference>
<feature type="transmembrane region" description="Helical" evidence="3">
    <location>
        <begin position="431"/>
        <end position="456"/>
    </location>
</feature>
<protein>
    <submittedName>
        <fullName evidence="4">Spore germination protein</fullName>
    </submittedName>
</protein>
<comment type="similarity">
    <text evidence="1">Belongs to the GerABKA family.</text>
</comment>
<feature type="transmembrane region" description="Helical" evidence="3">
    <location>
        <begin position="377"/>
        <end position="395"/>
    </location>
</feature>
<evidence type="ECO:0000313" key="5">
    <source>
        <dbReference type="Proteomes" id="UP000447833"/>
    </source>
</evidence>
<evidence type="ECO:0000256" key="3">
    <source>
        <dbReference type="SAM" id="Phobius"/>
    </source>
</evidence>
<dbReference type="Pfam" id="PF03323">
    <property type="entry name" value="GerA"/>
    <property type="match status" value="1"/>
</dbReference>
<dbReference type="PIRSF" id="PIRSF005690">
    <property type="entry name" value="GerBA"/>
    <property type="match status" value="1"/>
</dbReference>
<feature type="transmembrane region" description="Helical" evidence="3">
    <location>
        <begin position="401"/>
        <end position="419"/>
    </location>
</feature>
<organism evidence="4 5">
    <name type="scientific">Guptibacillus hwajinpoensis</name>
    <dbReference type="NCBI Taxonomy" id="208199"/>
    <lineage>
        <taxon>Bacteria</taxon>
        <taxon>Bacillati</taxon>
        <taxon>Bacillota</taxon>
        <taxon>Bacilli</taxon>
        <taxon>Bacillales</taxon>
        <taxon>Guptibacillaceae</taxon>
        <taxon>Guptibacillus</taxon>
    </lineage>
</organism>
<dbReference type="AlphaFoldDB" id="A0A845F3W4"/>
<keyword evidence="2 3" id="KW-0472">Membrane</keyword>
<comment type="caution">
    <text evidence="4">The sequence shown here is derived from an EMBL/GenBank/DDBJ whole genome shotgun (WGS) entry which is preliminary data.</text>
</comment>
<feature type="transmembrane region" description="Helical" evidence="3">
    <location>
        <begin position="305"/>
        <end position="327"/>
    </location>
</feature>
<dbReference type="Proteomes" id="UP000447833">
    <property type="component" value="Unassembled WGS sequence"/>
</dbReference>
<dbReference type="PANTHER" id="PTHR22550">
    <property type="entry name" value="SPORE GERMINATION PROTEIN"/>
    <property type="match status" value="1"/>
</dbReference>